<dbReference type="PANTHER" id="PTHR14209">
    <property type="entry name" value="ISOAMYL ACETATE-HYDROLYZING ESTERASE 1"/>
    <property type="match status" value="1"/>
</dbReference>
<dbReference type="AlphaFoldDB" id="A0A8K0JL86"/>
<evidence type="ECO:0000313" key="2">
    <source>
        <dbReference type="EMBL" id="KAG7532035.1"/>
    </source>
</evidence>
<evidence type="ECO:0000259" key="1">
    <source>
        <dbReference type="Pfam" id="PF13472"/>
    </source>
</evidence>
<dbReference type="PANTHER" id="PTHR14209:SF19">
    <property type="entry name" value="ISOAMYL ACETATE-HYDROLYZING ESTERASE 1 HOMOLOG"/>
    <property type="match status" value="1"/>
</dbReference>
<dbReference type="InterPro" id="IPR013830">
    <property type="entry name" value="SGNH_hydro"/>
</dbReference>
<evidence type="ECO:0000313" key="3">
    <source>
        <dbReference type="Proteomes" id="UP000812966"/>
    </source>
</evidence>
<dbReference type="Proteomes" id="UP000812966">
    <property type="component" value="Unassembled WGS sequence"/>
</dbReference>
<protein>
    <recommendedName>
        <fullName evidence="1">SGNH hydrolase-type esterase domain-containing protein</fullName>
    </recommendedName>
</protein>
<dbReference type="EMBL" id="JABELV010000076">
    <property type="protein sequence ID" value="KAG7532035.1"/>
    <property type="molecule type" value="Genomic_DNA"/>
</dbReference>
<dbReference type="InterPro" id="IPR036514">
    <property type="entry name" value="SGNH_hydro_sf"/>
</dbReference>
<reference evidence="2" key="1">
    <citation type="submission" date="2020-04" db="EMBL/GenBank/DDBJ databases">
        <title>Analysis of mating type loci in Filobasidium floriforme.</title>
        <authorList>
            <person name="Nowrousian M."/>
        </authorList>
    </citation>
    <scope>NUCLEOTIDE SEQUENCE</scope>
    <source>
        <strain evidence="2">CBS 6242</strain>
    </source>
</reference>
<name>A0A8K0JL86_9TREE</name>
<dbReference type="InterPro" id="IPR045136">
    <property type="entry name" value="Iah1-like"/>
</dbReference>
<feature type="domain" description="SGNH hydrolase-type esterase" evidence="1">
    <location>
        <begin position="10"/>
        <end position="202"/>
    </location>
</feature>
<proteinExistence type="predicted"/>
<sequence>MVRSYPKIILLGDSLTEGAFGVEGYGSAMVADYAAKCDVLNRGFGGYNSRTVLQKIKDGEFENRVEAGQASPTPIKLVVINLGTNDSLFTQIPLEEFVSNLTALVSFFKEKHGSDVLLLTPSTCDPEAFLAFLHGRGIAVEDTGKSNETSRQYADAVLQVGRETGSPAVDLYELFLQVKRDGVRDEELFTDGLHYTPKAYRVSPQSTPPYVRVGKTSIIQGF</sequence>
<dbReference type="SUPFAM" id="SSF52266">
    <property type="entry name" value="SGNH hydrolase"/>
    <property type="match status" value="1"/>
</dbReference>
<dbReference type="Gene3D" id="3.40.50.1110">
    <property type="entry name" value="SGNH hydrolase"/>
    <property type="match status" value="1"/>
</dbReference>
<dbReference type="Pfam" id="PF13472">
    <property type="entry name" value="Lipase_GDSL_2"/>
    <property type="match status" value="1"/>
</dbReference>
<gene>
    <name evidence="2" type="ORF">FFLO_03910</name>
</gene>
<accession>A0A8K0JL86</accession>
<organism evidence="2 3">
    <name type="scientific">Filobasidium floriforme</name>
    <dbReference type="NCBI Taxonomy" id="5210"/>
    <lineage>
        <taxon>Eukaryota</taxon>
        <taxon>Fungi</taxon>
        <taxon>Dikarya</taxon>
        <taxon>Basidiomycota</taxon>
        <taxon>Agaricomycotina</taxon>
        <taxon>Tremellomycetes</taxon>
        <taxon>Filobasidiales</taxon>
        <taxon>Filobasidiaceae</taxon>
        <taxon>Filobasidium</taxon>
    </lineage>
</organism>
<keyword evidence="3" id="KW-1185">Reference proteome</keyword>
<comment type="caution">
    <text evidence="2">The sequence shown here is derived from an EMBL/GenBank/DDBJ whole genome shotgun (WGS) entry which is preliminary data.</text>
</comment>